<proteinExistence type="predicted"/>
<dbReference type="EMBL" id="CAACVG010007045">
    <property type="protein sequence ID" value="VEN43350.1"/>
    <property type="molecule type" value="Genomic_DNA"/>
</dbReference>
<dbReference type="SUPFAM" id="SSF81606">
    <property type="entry name" value="PP2C-like"/>
    <property type="match status" value="1"/>
</dbReference>
<accession>A0A653C899</accession>
<dbReference type="Proteomes" id="UP000410492">
    <property type="component" value="Unassembled WGS sequence"/>
</dbReference>
<evidence type="ECO:0000256" key="1">
    <source>
        <dbReference type="ARBA" id="ARBA00022723"/>
    </source>
</evidence>
<dbReference type="AlphaFoldDB" id="A0A653C899"/>
<keyword evidence="1" id="KW-0479">Metal-binding</keyword>
<dbReference type="GO" id="GO:0004721">
    <property type="term" value="F:phosphoprotein phosphatase activity"/>
    <property type="evidence" value="ECO:0007669"/>
    <property type="project" value="UniProtKB-KW"/>
</dbReference>
<keyword evidence="6" id="KW-1185">Reference proteome</keyword>
<evidence type="ECO:0000256" key="3">
    <source>
        <dbReference type="ARBA" id="ARBA00022912"/>
    </source>
</evidence>
<sequence length="105" mass="11685">MPASIGVNLRVTGHCRQGVAYQQTEDEKDLEYAFFGIYDGHGGAEAAAFAKEHLMETIIKHKSFWSDSDEDVLRAIKDGYMLPTMLCGGKEVRYQCILQLGADLL</sequence>
<dbReference type="GO" id="GO:0046872">
    <property type="term" value="F:metal ion binding"/>
    <property type="evidence" value="ECO:0007669"/>
    <property type="project" value="UniProtKB-KW"/>
</dbReference>
<name>A0A653C899_CALMS</name>
<dbReference type="InterPro" id="IPR001932">
    <property type="entry name" value="PPM-type_phosphatase-like_dom"/>
</dbReference>
<protein>
    <recommendedName>
        <fullName evidence="4">PPM-type phosphatase domain-containing protein</fullName>
    </recommendedName>
</protein>
<keyword evidence="3" id="KW-0904">Protein phosphatase</keyword>
<evidence type="ECO:0000256" key="2">
    <source>
        <dbReference type="ARBA" id="ARBA00022801"/>
    </source>
</evidence>
<evidence type="ECO:0000313" key="5">
    <source>
        <dbReference type="EMBL" id="VEN43350.1"/>
    </source>
</evidence>
<reference evidence="5 6" key="1">
    <citation type="submission" date="2019-01" db="EMBL/GenBank/DDBJ databases">
        <authorList>
            <person name="Sayadi A."/>
        </authorList>
    </citation>
    <scope>NUCLEOTIDE SEQUENCE [LARGE SCALE GENOMIC DNA]</scope>
</reference>
<dbReference type="Gene3D" id="3.60.40.10">
    <property type="entry name" value="PPM-type phosphatase domain"/>
    <property type="match status" value="1"/>
</dbReference>
<dbReference type="InterPro" id="IPR036457">
    <property type="entry name" value="PPM-type-like_dom_sf"/>
</dbReference>
<dbReference type="OrthoDB" id="10025511at2759"/>
<dbReference type="Pfam" id="PF00481">
    <property type="entry name" value="PP2C"/>
    <property type="match status" value="1"/>
</dbReference>
<organism evidence="5 6">
    <name type="scientific">Callosobruchus maculatus</name>
    <name type="common">Southern cowpea weevil</name>
    <name type="synonym">Pulse bruchid</name>
    <dbReference type="NCBI Taxonomy" id="64391"/>
    <lineage>
        <taxon>Eukaryota</taxon>
        <taxon>Metazoa</taxon>
        <taxon>Ecdysozoa</taxon>
        <taxon>Arthropoda</taxon>
        <taxon>Hexapoda</taxon>
        <taxon>Insecta</taxon>
        <taxon>Pterygota</taxon>
        <taxon>Neoptera</taxon>
        <taxon>Endopterygota</taxon>
        <taxon>Coleoptera</taxon>
        <taxon>Polyphaga</taxon>
        <taxon>Cucujiformia</taxon>
        <taxon>Chrysomeloidea</taxon>
        <taxon>Chrysomelidae</taxon>
        <taxon>Bruchinae</taxon>
        <taxon>Bruchini</taxon>
        <taxon>Callosobruchus</taxon>
    </lineage>
</organism>
<gene>
    <name evidence="5" type="ORF">CALMAC_LOCUS6515</name>
</gene>
<evidence type="ECO:0000259" key="4">
    <source>
        <dbReference type="Pfam" id="PF00481"/>
    </source>
</evidence>
<keyword evidence="2" id="KW-0378">Hydrolase</keyword>
<dbReference type="PROSITE" id="PS01032">
    <property type="entry name" value="PPM_1"/>
    <property type="match status" value="1"/>
</dbReference>
<dbReference type="InterPro" id="IPR000222">
    <property type="entry name" value="PP2C_BS"/>
</dbReference>
<evidence type="ECO:0000313" key="6">
    <source>
        <dbReference type="Proteomes" id="UP000410492"/>
    </source>
</evidence>
<feature type="domain" description="PPM-type phosphatase" evidence="4">
    <location>
        <begin position="24"/>
        <end position="81"/>
    </location>
</feature>